<dbReference type="EMBL" id="VUMS01000033">
    <property type="protein sequence ID" value="MST67620.1"/>
    <property type="molecule type" value="Genomic_DNA"/>
</dbReference>
<comment type="caution">
    <text evidence="1">The sequence shown here is derived from an EMBL/GenBank/DDBJ whole genome shotgun (WGS) entry which is preliminary data.</text>
</comment>
<proteinExistence type="predicted"/>
<dbReference type="Proteomes" id="UP000440513">
    <property type="component" value="Unassembled WGS sequence"/>
</dbReference>
<sequence length="83" mass="9819">MFGFDKMFDFNRDGRLNAFERTAQFQFMDEMLKNGESDSFDDDDETDVFAEAGLDYDELEFMDPEDRREVLEDAGLDPDEFDF</sequence>
<name>A0A7X2P502_9FIRM</name>
<evidence type="ECO:0000313" key="1">
    <source>
        <dbReference type="EMBL" id="MST67620.1"/>
    </source>
</evidence>
<gene>
    <name evidence="1" type="ORF">FYJ57_13065</name>
</gene>
<organism evidence="1 2">
    <name type="scientific">Oliverpabstia intestinalis</name>
    <dbReference type="NCBI Taxonomy" id="2606633"/>
    <lineage>
        <taxon>Bacteria</taxon>
        <taxon>Bacillati</taxon>
        <taxon>Bacillota</taxon>
        <taxon>Clostridia</taxon>
        <taxon>Lachnospirales</taxon>
        <taxon>Lachnospiraceae</taxon>
        <taxon>Oliverpabstia</taxon>
    </lineage>
</organism>
<evidence type="ECO:0000313" key="2">
    <source>
        <dbReference type="Proteomes" id="UP000440513"/>
    </source>
</evidence>
<reference evidence="1 2" key="1">
    <citation type="submission" date="2019-08" db="EMBL/GenBank/DDBJ databases">
        <title>In-depth cultivation of the pig gut microbiome towards novel bacterial diversity and tailored functional studies.</title>
        <authorList>
            <person name="Wylensek D."/>
            <person name="Hitch T.C.A."/>
            <person name="Clavel T."/>
        </authorList>
    </citation>
    <scope>NUCLEOTIDE SEQUENCE [LARGE SCALE GENOMIC DNA]</scope>
    <source>
        <strain evidence="1 2">BSM-380-WT-5A</strain>
    </source>
</reference>
<protein>
    <submittedName>
        <fullName evidence="1">Uncharacterized protein</fullName>
    </submittedName>
</protein>
<keyword evidence="2" id="KW-1185">Reference proteome</keyword>
<accession>A0A7X2P502</accession>
<dbReference type="RefSeq" id="WP_154432983.1">
    <property type="nucleotide sequence ID" value="NZ_VUMS01000033.1"/>
</dbReference>
<dbReference type="AlphaFoldDB" id="A0A7X2P502"/>